<evidence type="ECO:0000256" key="1">
    <source>
        <dbReference type="ARBA" id="ARBA00004196"/>
    </source>
</evidence>
<protein>
    <submittedName>
        <fullName evidence="5">Extracellular solute-binding protein family 1</fullName>
    </submittedName>
</protein>
<dbReference type="InterPro" id="IPR050490">
    <property type="entry name" value="Bact_solute-bd_prot1"/>
</dbReference>
<dbReference type="CDD" id="cd13585">
    <property type="entry name" value="PBP2_TMBP_like"/>
    <property type="match status" value="1"/>
</dbReference>
<keyword evidence="4" id="KW-0732">Signal</keyword>
<dbReference type="PANTHER" id="PTHR43649">
    <property type="entry name" value="ARABINOSE-BINDING PROTEIN-RELATED"/>
    <property type="match status" value="1"/>
</dbReference>
<name>A0ABN7S119_THEXY</name>
<dbReference type="InterPro" id="IPR006059">
    <property type="entry name" value="SBP"/>
</dbReference>
<dbReference type="Pfam" id="PF01547">
    <property type="entry name" value="SBP_bac_1"/>
    <property type="match status" value="1"/>
</dbReference>
<comment type="caution">
    <text evidence="5">The sequence shown here is derived from an EMBL/GenBank/DDBJ whole genome shotgun (WGS) entry which is preliminary data.</text>
</comment>
<dbReference type="PANTHER" id="PTHR43649:SF31">
    <property type="entry name" value="SN-GLYCEROL-3-PHOSPHATE-BINDING PERIPLASMIC PROTEIN UGPB"/>
    <property type="match status" value="1"/>
</dbReference>
<keyword evidence="3" id="KW-0813">Transport</keyword>
<organism evidence="5 6">
    <name type="scientific">Thermobacillus xylanilyticus</name>
    <dbReference type="NCBI Taxonomy" id="76633"/>
    <lineage>
        <taxon>Bacteria</taxon>
        <taxon>Bacillati</taxon>
        <taxon>Bacillota</taxon>
        <taxon>Bacilli</taxon>
        <taxon>Bacillales</taxon>
        <taxon>Paenibacillaceae</taxon>
        <taxon>Thermobacillus</taxon>
    </lineage>
</organism>
<evidence type="ECO:0000313" key="5">
    <source>
        <dbReference type="EMBL" id="CAG5086194.1"/>
    </source>
</evidence>
<accession>A0ABN7S119</accession>
<dbReference type="Gene3D" id="3.40.190.10">
    <property type="entry name" value="Periplasmic binding protein-like II"/>
    <property type="match status" value="1"/>
</dbReference>
<comment type="subcellular location">
    <subcellularLocation>
        <location evidence="1">Cell envelope</location>
    </subcellularLocation>
</comment>
<sequence>MTRAVLLLLTVMLAAGGCGRPVPDQPDGAGKERVTITYATWGSPNERAAHERIVRKFMERYPQIEVVYRHIPEDYVKVLTTLYAGNQAPDVYMLYKHTAVQWAEQGKLYDLRPLLEADPELGESSFIPNAVMRGDGGSVIGIKATEESFALYYNAELFRKAGLEPPPTRAEDAWSWDEFVAAAKRLTIDSAGRDAFHPDFDPDAIVQYGVRINTWMWHLMVPSNNASIIAPDGTGMNLDDPDVIDAVQRLADLMYVHHVAPNPLQEKHLPQPALALESGMVAMNLDGQWIQLDLGAAGADYGVGVLPRIKSSHTIQFGEPLVMAATTRHPQEAWLFFKWLLDPENAIELHADGLWMPILLDYYTQPELIARWASVKPGHPDGYEDAVMRQTIENGVNSFDYYLRNNEKIAAILNPALDQVWLGRKSVREAFRSVAADVQAEFRGLYR</sequence>
<reference evidence="5 6" key="1">
    <citation type="submission" date="2021-04" db="EMBL/GenBank/DDBJ databases">
        <authorList>
            <person name="Rakotoarivonina H."/>
        </authorList>
    </citation>
    <scope>NUCLEOTIDE SEQUENCE [LARGE SCALE GENOMIC DNA]</scope>
    <source>
        <strain evidence="5 6">XE</strain>
    </source>
</reference>
<dbReference type="SUPFAM" id="SSF53850">
    <property type="entry name" value="Periplasmic binding protein-like II"/>
    <property type="match status" value="1"/>
</dbReference>
<evidence type="ECO:0000256" key="2">
    <source>
        <dbReference type="ARBA" id="ARBA00008520"/>
    </source>
</evidence>
<comment type="similarity">
    <text evidence="2">Belongs to the bacterial solute-binding protein 1 family.</text>
</comment>
<evidence type="ECO:0000313" key="6">
    <source>
        <dbReference type="Proteomes" id="UP000681526"/>
    </source>
</evidence>
<proteinExistence type="inferred from homology"/>
<dbReference type="PROSITE" id="PS51257">
    <property type="entry name" value="PROKAR_LIPOPROTEIN"/>
    <property type="match status" value="1"/>
</dbReference>
<evidence type="ECO:0000256" key="4">
    <source>
        <dbReference type="ARBA" id="ARBA00022729"/>
    </source>
</evidence>
<dbReference type="Proteomes" id="UP000681526">
    <property type="component" value="Unassembled WGS sequence"/>
</dbReference>
<gene>
    <name evidence="5" type="primary">txxe 2492</name>
    <name evidence="5" type="ORF">TXXE_09670</name>
</gene>
<evidence type="ECO:0000256" key="3">
    <source>
        <dbReference type="ARBA" id="ARBA00022448"/>
    </source>
</evidence>
<dbReference type="EMBL" id="CAJRAY010000043">
    <property type="protein sequence ID" value="CAG5086194.1"/>
    <property type="molecule type" value="Genomic_DNA"/>
</dbReference>
<keyword evidence="6" id="KW-1185">Reference proteome</keyword>